<dbReference type="EMBL" id="MG011535">
    <property type="protein sequence ID" value="QCQ81933.1"/>
    <property type="molecule type" value="Genomic_DNA"/>
</dbReference>
<feature type="coiled-coil region" evidence="2">
    <location>
        <begin position="175"/>
        <end position="205"/>
    </location>
</feature>
<dbReference type="InterPro" id="IPR001878">
    <property type="entry name" value="Znf_CCHC"/>
</dbReference>
<keyword evidence="5" id="KW-0496">Mitochondrion</keyword>
<dbReference type="GO" id="GO:0003676">
    <property type="term" value="F:nucleic acid binding"/>
    <property type="evidence" value="ECO:0007669"/>
    <property type="project" value="InterPro"/>
</dbReference>
<reference evidence="5" key="1">
    <citation type="journal article" date="2019" name="Plant Syst. Evol.">
        <title>Analyses of mitochondrial genomes of the genus Ammopiptanthus provide new insights into the evolution of legume plants.</title>
        <authorList>
            <person name="Feng L."/>
            <person name="Li N."/>
            <person name="Yang W."/>
            <person name="Li Y."/>
            <person name="Wang C.-M."/>
            <person name="Tong S.-W."/>
            <person name="He J.-X."/>
        </authorList>
    </citation>
    <scope>NUCLEOTIDE SEQUENCE</scope>
</reference>
<geneLocation type="mitochondrion" evidence="5"/>
<evidence type="ECO:0000259" key="4">
    <source>
        <dbReference type="PROSITE" id="PS50158"/>
    </source>
</evidence>
<evidence type="ECO:0000313" key="5">
    <source>
        <dbReference type="EMBL" id="QCQ81933.1"/>
    </source>
</evidence>
<protein>
    <recommendedName>
        <fullName evidence="4">CCHC-type domain-containing protein</fullName>
    </recommendedName>
</protein>
<feature type="domain" description="CCHC-type" evidence="4">
    <location>
        <begin position="69"/>
        <end position="84"/>
    </location>
</feature>
<evidence type="ECO:0000256" key="3">
    <source>
        <dbReference type="SAM" id="MobiDB-lite"/>
    </source>
</evidence>
<feature type="region of interest" description="Disordered" evidence="3">
    <location>
        <begin position="96"/>
        <end position="119"/>
    </location>
</feature>
<sequence>MAFNAEDETEESEDSDDEHTEDEDELSFISRKIKKMWKKEAWQVQEELSPKERNDQRRRKWSREDSTICYECRKPGHIRTECPQLKKAPKKLRKKKSMMATWEDLDESSSESEDEHTESAHICLMADTDSESDEVTPSNLSDLQNAFDELLSDSNILSSEYSLLKKSFLKLSKDFSKMKLEKESLEVENTKLKDENSQLRKLAHKEADSSQGFYEKPSEEVEKLQQKVSVLTNDLAKFVNGTKNLDMMLGAQKCSFDKAGLGYNKKVTQKYLKNFFVKASEKLETTCSFCHKSGHHISVCFKRRNKLKN</sequence>
<dbReference type="InterPro" id="IPR036875">
    <property type="entry name" value="Znf_CCHC_sf"/>
</dbReference>
<proteinExistence type="predicted"/>
<name>A0A4P8PMN6_AMMMO</name>
<keyword evidence="2" id="KW-0175">Coiled coil</keyword>
<feature type="region of interest" description="Disordered" evidence="3">
    <location>
        <begin position="1"/>
        <end position="26"/>
    </location>
</feature>
<dbReference type="SMART" id="SM00343">
    <property type="entry name" value="ZnF_C2HC"/>
    <property type="match status" value="2"/>
</dbReference>
<feature type="region of interest" description="Disordered" evidence="3">
    <location>
        <begin position="40"/>
        <end position="64"/>
    </location>
</feature>
<organism evidence="5">
    <name type="scientific">Ammopiptanthus mongolicus</name>
    <name type="common">Piptanthus mongolicus</name>
    <dbReference type="NCBI Taxonomy" id="126911"/>
    <lineage>
        <taxon>Eukaryota</taxon>
        <taxon>Viridiplantae</taxon>
        <taxon>Streptophyta</taxon>
        <taxon>Embryophyta</taxon>
        <taxon>Tracheophyta</taxon>
        <taxon>Spermatophyta</taxon>
        <taxon>Magnoliopsida</taxon>
        <taxon>eudicotyledons</taxon>
        <taxon>Gunneridae</taxon>
        <taxon>Pentapetalae</taxon>
        <taxon>rosids</taxon>
        <taxon>fabids</taxon>
        <taxon>Fabales</taxon>
        <taxon>Fabaceae</taxon>
        <taxon>Papilionoideae</taxon>
        <taxon>50 kb inversion clade</taxon>
        <taxon>genistoids sensu lato</taxon>
        <taxon>core genistoids</taxon>
        <taxon>Sophoreae</taxon>
        <taxon>Ammopiptanthus</taxon>
    </lineage>
</organism>
<dbReference type="Pfam" id="PF00098">
    <property type="entry name" value="zf-CCHC"/>
    <property type="match status" value="1"/>
</dbReference>
<gene>
    <name evidence="5" type="primary">orf139</name>
</gene>
<keyword evidence="1" id="KW-0863">Zinc-finger</keyword>
<keyword evidence="1" id="KW-0479">Metal-binding</keyword>
<evidence type="ECO:0000256" key="2">
    <source>
        <dbReference type="SAM" id="Coils"/>
    </source>
</evidence>
<dbReference type="SUPFAM" id="SSF57756">
    <property type="entry name" value="Retrovirus zinc finger-like domains"/>
    <property type="match status" value="1"/>
</dbReference>
<dbReference type="Gene3D" id="4.10.60.10">
    <property type="entry name" value="Zinc finger, CCHC-type"/>
    <property type="match status" value="1"/>
</dbReference>
<accession>A0A4P8PMN6</accession>
<feature type="compositionally biased region" description="Acidic residues" evidence="3">
    <location>
        <begin position="103"/>
        <end position="116"/>
    </location>
</feature>
<dbReference type="AlphaFoldDB" id="A0A4P8PMN6"/>
<keyword evidence="1" id="KW-0862">Zinc</keyword>
<evidence type="ECO:0000256" key="1">
    <source>
        <dbReference type="PROSITE-ProRule" id="PRU00047"/>
    </source>
</evidence>
<dbReference type="PROSITE" id="PS50158">
    <property type="entry name" value="ZF_CCHC"/>
    <property type="match status" value="1"/>
</dbReference>
<dbReference type="GO" id="GO:0008270">
    <property type="term" value="F:zinc ion binding"/>
    <property type="evidence" value="ECO:0007669"/>
    <property type="project" value="UniProtKB-KW"/>
</dbReference>